<comment type="caution">
    <text evidence="2">The sequence shown here is derived from an EMBL/GenBank/DDBJ whole genome shotgun (WGS) entry which is preliminary data.</text>
</comment>
<reference evidence="3" key="1">
    <citation type="submission" date="2023-07" db="EMBL/GenBank/DDBJ databases">
        <title>30 novel species of actinomycetes from the DSMZ collection.</title>
        <authorList>
            <person name="Nouioui I."/>
        </authorList>
    </citation>
    <scope>NUCLEOTIDE SEQUENCE [LARGE SCALE GENOMIC DNA]</scope>
    <source>
        <strain evidence="3">DSM 41636</strain>
    </source>
</reference>
<dbReference type="Gene3D" id="1.10.10.800">
    <property type="match status" value="1"/>
</dbReference>
<dbReference type="Gene3D" id="3.40.50.1820">
    <property type="entry name" value="alpha/beta hydrolase"/>
    <property type="match status" value="1"/>
</dbReference>
<dbReference type="InterPro" id="IPR051411">
    <property type="entry name" value="Polyketide_trans_af380"/>
</dbReference>
<organism evidence="2 3">
    <name type="scientific">Streptomyces edwardsiae</name>
    <dbReference type="NCBI Taxonomy" id="3075527"/>
    <lineage>
        <taxon>Bacteria</taxon>
        <taxon>Bacillati</taxon>
        <taxon>Actinomycetota</taxon>
        <taxon>Actinomycetes</taxon>
        <taxon>Kitasatosporales</taxon>
        <taxon>Streptomycetaceae</taxon>
        <taxon>Streptomyces</taxon>
    </lineage>
</organism>
<dbReference type="EMBL" id="JAVRFA010000002">
    <property type="protein sequence ID" value="MDT0393632.1"/>
    <property type="molecule type" value="Genomic_DNA"/>
</dbReference>
<gene>
    <name evidence="2" type="ORF">RM705_02745</name>
</gene>
<dbReference type="PANTHER" id="PTHR47751">
    <property type="entry name" value="SUPERFAMILY HYDROLASE, PUTATIVE (AFU_ORTHOLOGUE AFUA_2G16580)-RELATED"/>
    <property type="match status" value="1"/>
</dbReference>
<keyword evidence="3" id="KW-1185">Reference proteome</keyword>
<accession>A0ABU2PN95</accession>
<keyword evidence="2" id="KW-0378">Hydrolase</keyword>
<dbReference type="GO" id="GO:0016787">
    <property type="term" value="F:hydrolase activity"/>
    <property type="evidence" value="ECO:0007669"/>
    <property type="project" value="UniProtKB-KW"/>
</dbReference>
<dbReference type="InterPro" id="IPR029058">
    <property type="entry name" value="AB_hydrolase_fold"/>
</dbReference>
<protein>
    <submittedName>
        <fullName evidence="2">Alpha/beta hydrolase</fullName>
    </submittedName>
</protein>
<evidence type="ECO:0000313" key="2">
    <source>
        <dbReference type="EMBL" id="MDT0393632.1"/>
    </source>
</evidence>
<evidence type="ECO:0000259" key="1">
    <source>
        <dbReference type="Pfam" id="PF12697"/>
    </source>
</evidence>
<name>A0ABU2PN95_9ACTN</name>
<dbReference type="Proteomes" id="UP001183881">
    <property type="component" value="Unassembled WGS sequence"/>
</dbReference>
<dbReference type="InterPro" id="IPR000073">
    <property type="entry name" value="AB_hydrolase_1"/>
</dbReference>
<dbReference type="Pfam" id="PF12697">
    <property type="entry name" value="Abhydrolase_6"/>
    <property type="match status" value="1"/>
</dbReference>
<feature type="domain" description="AB hydrolase-1" evidence="1">
    <location>
        <begin position="39"/>
        <end position="292"/>
    </location>
</feature>
<dbReference type="SUPFAM" id="SSF53474">
    <property type="entry name" value="alpha/beta-Hydrolases"/>
    <property type="match status" value="1"/>
</dbReference>
<sequence>MSAAVSRSGARRDVEFDADGVTLRGWFYPTGDSAPTAVVVMAHGFSLVKEAYLDRYAERLAAAGLAVLVYDHRNFGASEGSPRQEIDPWRQIEDYRHAITYAGTLPEVDPDRIGVWGTSYSGGHAVVVAAGDLRVKAVVSQTPAINGVQTGWRRTPMAQLADLGEQFAAERKTRMQTGEVAMRPVIGSGAQRPVYPAEDAFDFFSTVGRIAPSWRNEVTVRTGEWSRVYNAGHHIDMVSPRPLLMIVADDDTVSGTDLQLTAFNRALEPKSLRIIPGGHFAPYVEQFEATASAAAEFFATHLRTSGR</sequence>
<dbReference type="PANTHER" id="PTHR47751:SF2">
    <property type="entry name" value="DLTD N-TERMINAL DOMAIN PROTEIN (AFU_ORTHOLOGUE AFUA_8G00380)-RELATED"/>
    <property type="match status" value="1"/>
</dbReference>
<dbReference type="RefSeq" id="WP_311641075.1">
    <property type="nucleotide sequence ID" value="NZ_JAVRFA010000002.1"/>
</dbReference>
<evidence type="ECO:0000313" key="3">
    <source>
        <dbReference type="Proteomes" id="UP001183881"/>
    </source>
</evidence>
<proteinExistence type="predicted"/>